<name>W1P677_AMBTC</name>
<organism evidence="1 2">
    <name type="scientific">Amborella trichopoda</name>
    <dbReference type="NCBI Taxonomy" id="13333"/>
    <lineage>
        <taxon>Eukaryota</taxon>
        <taxon>Viridiplantae</taxon>
        <taxon>Streptophyta</taxon>
        <taxon>Embryophyta</taxon>
        <taxon>Tracheophyta</taxon>
        <taxon>Spermatophyta</taxon>
        <taxon>Magnoliopsida</taxon>
        <taxon>Amborellales</taxon>
        <taxon>Amborellaceae</taxon>
        <taxon>Amborella</taxon>
    </lineage>
</organism>
<gene>
    <name evidence="1" type="ORF">AMTR_s00003p00068920</name>
</gene>
<dbReference type="HOGENOM" id="CLU_150264_0_0_1"/>
<dbReference type="Proteomes" id="UP000017836">
    <property type="component" value="Unassembled WGS sequence"/>
</dbReference>
<dbReference type="Gramene" id="ERN03116">
    <property type="protein sequence ID" value="ERN03116"/>
    <property type="gene ID" value="AMTR_s00003p00068920"/>
</dbReference>
<protein>
    <submittedName>
        <fullName evidence="1">Uncharacterized protein</fullName>
    </submittedName>
</protein>
<keyword evidence="2" id="KW-1185">Reference proteome</keyword>
<reference evidence="2" key="1">
    <citation type="journal article" date="2013" name="Science">
        <title>The Amborella genome and the evolution of flowering plants.</title>
        <authorList>
            <consortium name="Amborella Genome Project"/>
        </authorList>
    </citation>
    <scope>NUCLEOTIDE SEQUENCE [LARGE SCALE GENOMIC DNA]</scope>
</reference>
<dbReference type="AlphaFoldDB" id="W1P677"/>
<sequence length="116" mass="13278">MGVKEQQKLSGHLIFTLPQRLILLTIRSRRNRGLKGEWMLGVLPSINRLYFPALALAQPWYLQRWLKPHPALAKPKRPWLSQGRAEPITLKANKRKTIIEKGWAGLGRTGPPLLQT</sequence>
<evidence type="ECO:0000313" key="2">
    <source>
        <dbReference type="Proteomes" id="UP000017836"/>
    </source>
</evidence>
<evidence type="ECO:0000313" key="1">
    <source>
        <dbReference type="EMBL" id="ERN03116.1"/>
    </source>
</evidence>
<proteinExistence type="predicted"/>
<accession>W1P677</accession>
<dbReference type="EMBL" id="KI394358">
    <property type="protein sequence ID" value="ERN03116.1"/>
    <property type="molecule type" value="Genomic_DNA"/>
</dbReference>